<dbReference type="RefSeq" id="WP_231439978.1">
    <property type="nucleotide sequence ID" value="NZ_JAJOMB010000003.1"/>
</dbReference>
<evidence type="ECO:0000313" key="2">
    <source>
        <dbReference type="Proteomes" id="UP001138997"/>
    </source>
</evidence>
<protein>
    <submittedName>
        <fullName evidence="1">Uncharacterized protein</fullName>
    </submittedName>
</protein>
<organism evidence="1 2">
    <name type="scientific">Kineosporia babensis</name>
    <dbReference type="NCBI Taxonomy" id="499548"/>
    <lineage>
        <taxon>Bacteria</taxon>
        <taxon>Bacillati</taxon>
        <taxon>Actinomycetota</taxon>
        <taxon>Actinomycetes</taxon>
        <taxon>Kineosporiales</taxon>
        <taxon>Kineosporiaceae</taxon>
        <taxon>Kineosporia</taxon>
    </lineage>
</organism>
<dbReference type="AlphaFoldDB" id="A0A9X1N947"/>
<accession>A0A9X1N947</accession>
<comment type="caution">
    <text evidence="1">The sequence shown here is derived from an EMBL/GenBank/DDBJ whole genome shotgun (WGS) entry which is preliminary data.</text>
</comment>
<evidence type="ECO:0000313" key="1">
    <source>
        <dbReference type="EMBL" id="MCD5310802.1"/>
    </source>
</evidence>
<reference evidence="1" key="1">
    <citation type="submission" date="2021-11" db="EMBL/GenBank/DDBJ databases">
        <title>Streptomyces corallinus and Kineosporia corallina sp. nov., two new coral-derived marine actinobacteria.</title>
        <authorList>
            <person name="Buangrab K."/>
            <person name="Sutthacheep M."/>
            <person name="Yeemin T."/>
            <person name="Harunari E."/>
            <person name="Igarashi Y."/>
            <person name="Sripreechasak P."/>
            <person name="Kanchanasin P."/>
            <person name="Tanasupawat S."/>
            <person name="Phongsopitanun W."/>
        </authorList>
    </citation>
    <scope>NUCLEOTIDE SEQUENCE</scope>
    <source>
        <strain evidence="1">JCM 31032</strain>
    </source>
</reference>
<sequence>MSTAYPHAVDVFPDRHDGPTSVIRAGHINDLQDAITAVQETLGVNPANGSASVADRLSQMGVIHATADQPLSSPLAVTFTETGHVRPISAFDPADAGQLVMVTWTAAAEAGDEVALITGGSLPWPAGGLTPGQALYLRDAGQLSPLPPIGAAFLQIIAVALEPDLAWVAPQALILM</sequence>
<keyword evidence="2" id="KW-1185">Reference proteome</keyword>
<dbReference type="EMBL" id="JAJOMB010000003">
    <property type="protein sequence ID" value="MCD5310802.1"/>
    <property type="molecule type" value="Genomic_DNA"/>
</dbReference>
<proteinExistence type="predicted"/>
<gene>
    <name evidence="1" type="ORF">LR394_07845</name>
</gene>
<name>A0A9X1N947_9ACTN</name>
<dbReference type="Proteomes" id="UP001138997">
    <property type="component" value="Unassembled WGS sequence"/>
</dbReference>